<proteinExistence type="predicted"/>
<name>A0A166WJZ8_9GAMM</name>
<keyword evidence="2" id="KW-1185">Reference proteome</keyword>
<dbReference type="PATRIC" id="fig|1365250.3.peg.2583"/>
<evidence type="ECO:0000313" key="1">
    <source>
        <dbReference type="EMBL" id="KZN37572.1"/>
    </source>
</evidence>
<sequence length="153" mass="16444">MAKLIVNGQAVEQFFDANMPQYAVAQLVAENFGEDSAFSVELTVEEALQQSREVVRSALEQQVADSESLLGTTSDTVHLLLNELSGFVNKLSSAQTLAEMRASTESLKTAIGDVETKVTNGELSFPYQTKGQSDVMADIISRANGVDAVIKAQ</sequence>
<reference evidence="1 2" key="1">
    <citation type="submission" date="2013-07" db="EMBL/GenBank/DDBJ databases">
        <title>Comparative Genomic and Metabolomic Analysis of Twelve Strains of Pseudoalteromonas luteoviolacea.</title>
        <authorList>
            <person name="Vynne N.G."/>
            <person name="Mansson M."/>
            <person name="Gram L."/>
        </authorList>
    </citation>
    <scope>NUCLEOTIDE SEQUENCE [LARGE SCALE GENOMIC DNA]</scope>
    <source>
        <strain evidence="1 2">DSM 6061</strain>
    </source>
</reference>
<dbReference type="EMBL" id="AUYB01000103">
    <property type="protein sequence ID" value="KZN37572.1"/>
    <property type="molecule type" value="Genomic_DNA"/>
</dbReference>
<comment type="caution">
    <text evidence="1">The sequence shown here is derived from an EMBL/GenBank/DDBJ whole genome shotgun (WGS) entry which is preliminary data.</text>
</comment>
<accession>A0A166WJZ8</accession>
<dbReference type="RefSeq" id="WP_081216121.1">
    <property type="nucleotide sequence ID" value="NZ_AQHB01000028.1"/>
</dbReference>
<organism evidence="1 2">
    <name type="scientific">Pseudoalteromonas luteoviolacea DSM 6061</name>
    <dbReference type="NCBI Taxonomy" id="1365250"/>
    <lineage>
        <taxon>Bacteria</taxon>
        <taxon>Pseudomonadati</taxon>
        <taxon>Pseudomonadota</taxon>
        <taxon>Gammaproteobacteria</taxon>
        <taxon>Alteromonadales</taxon>
        <taxon>Pseudoalteromonadaceae</taxon>
        <taxon>Pseudoalteromonas</taxon>
    </lineage>
</organism>
<dbReference type="Proteomes" id="UP000076643">
    <property type="component" value="Unassembled WGS sequence"/>
</dbReference>
<evidence type="ECO:0000313" key="2">
    <source>
        <dbReference type="Proteomes" id="UP000076643"/>
    </source>
</evidence>
<gene>
    <name evidence="1" type="ORF">N475_01805</name>
</gene>
<dbReference type="STRING" id="43657.S4054249_16595"/>
<protein>
    <submittedName>
        <fullName evidence="1">Uncharacterized protein</fullName>
    </submittedName>
</protein>
<dbReference type="AlphaFoldDB" id="A0A166WJZ8"/>